<dbReference type="InterPro" id="IPR038765">
    <property type="entry name" value="Papain-like_cys_pep_sf"/>
</dbReference>
<feature type="transmembrane region" description="Helical" evidence="2">
    <location>
        <begin position="116"/>
        <end position="134"/>
    </location>
</feature>
<feature type="transmembrane region" description="Helical" evidence="2">
    <location>
        <begin position="30"/>
        <end position="49"/>
    </location>
</feature>
<feature type="region of interest" description="Disordered" evidence="1">
    <location>
        <begin position="600"/>
        <end position="649"/>
    </location>
</feature>
<evidence type="ECO:0000313" key="5">
    <source>
        <dbReference type="Proteomes" id="UP000233276"/>
    </source>
</evidence>
<protein>
    <submittedName>
        <fullName evidence="4">Transglutaminase</fullName>
    </submittedName>
</protein>
<feature type="transmembrane region" description="Helical" evidence="2">
    <location>
        <begin position="7"/>
        <end position="24"/>
    </location>
</feature>
<proteinExistence type="predicted"/>
<dbReference type="SUPFAM" id="SSF54001">
    <property type="entry name" value="Cysteine proteinases"/>
    <property type="match status" value="1"/>
</dbReference>
<dbReference type="Gene3D" id="3.10.620.30">
    <property type="match status" value="1"/>
</dbReference>
<name>A0A2K9DAU0_9MICO</name>
<feature type="domain" description="Transglutaminase-like" evidence="3">
    <location>
        <begin position="528"/>
        <end position="601"/>
    </location>
</feature>
<keyword evidence="2" id="KW-1133">Transmembrane helix</keyword>
<dbReference type="PANTHER" id="PTHR42736">
    <property type="entry name" value="PROTEIN-GLUTAMINE GAMMA-GLUTAMYLTRANSFERASE"/>
    <property type="match status" value="1"/>
</dbReference>
<sequence>MRIVAGGIYALVAVVLAAVAAWPLYRSPAFLLLVAVAAVLAAAVAALVAWRRWSGWAAAGLLAATILIVGVPLAVPARTGSAEDVVHGLGELGAGVLWGWKDLLTVELPVGSYRNLLVPALVVFLVGTASVLLLAWRTDALAVLAVPVAIAMAAFGLLFGRAEVSAPLVVGAVTLRAPVETAVGAGVLLSGVLWLAWRTRDGRRRALRRAADDAGARLGAATSRGRGPALRRAALGAGMVAIATVAALAVPAVAAPEQRDVLRGVTGPREEISQAVSPLSSYRALFADARIDEELFRVSGEAVPDRVRLAVLDAYDGAVFRTDAAGDPFVRLASARPMVAGAPVDAVFSIGALDGLWMPSAGVVASVSFTGPRAGVLADGFYVSDARDAAVETAPWQDGDEYRLRAAVAPAPALASVSAPGGQSAASGASDAAGGAPAAPASLRTWVQQHATGTGGAALEGIVALLRERGYLSHALTGQDGGAAWMRELSAAGGYRFAPSASGHSLARIDDMFTALLAREADPAAAASDDLVAAVGDDEQFSVAVALIARELGFPARIVVGTRLSSTDPDAAACTDGVCRAGDVSAWVEVRASTGEWIPVDVTPQHTRPPQREVTEQPDPQIATSVRPDGVDEVQPQRPAQEDTAAPADRSDALDLRGLWTALGVAGGVLAVLLVLAGPFLAIVIAKAVRRRRRRRQEAPAARIAGGWDEYLDAATDARRPLPAAATRTEIAAALSRPSAGGLARAADEAVFSARVIDADEADAFWRIVDEERTVLAPTRWRRLRAAVSLRSFVPRSFRSHFERGSRAASRPRRTA</sequence>
<dbReference type="InterPro" id="IPR052901">
    <property type="entry name" value="Bact_TGase-like"/>
</dbReference>
<reference evidence="4 5" key="1">
    <citation type="submission" date="2017-12" db="EMBL/GenBank/DDBJ databases">
        <title>Isolation and characterization of estrogens degradatiion strain Microbacterium hominis SJTG1.</title>
        <authorList>
            <person name="Xiong W."/>
            <person name="Yin C."/>
            <person name="Zheng D."/>
            <person name="Liang R."/>
        </authorList>
    </citation>
    <scope>NUCLEOTIDE SEQUENCE [LARGE SCALE GENOMIC DNA]</scope>
    <source>
        <strain evidence="4 5">SJTG1</strain>
    </source>
</reference>
<feature type="transmembrane region" description="Helical" evidence="2">
    <location>
        <begin position="179"/>
        <end position="197"/>
    </location>
</feature>
<evidence type="ECO:0000259" key="3">
    <source>
        <dbReference type="Pfam" id="PF01841"/>
    </source>
</evidence>
<dbReference type="AlphaFoldDB" id="A0A2K9DAU0"/>
<evidence type="ECO:0000256" key="2">
    <source>
        <dbReference type="SAM" id="Phobius"/>
    </source>
</evidence>
<dbReference type="PANTHER" id="PTHR42736:SF1">
    <property type="entry name" value="PROTEIN-GLUTAMINE GAMMA-GLUTAMYLTRANSFERASE"/>
    <property type="match status" value="1"/>
</dbReference>
<feature type="transmembrane region" description="Helical" evidence="2">
    <location>
        <begin position="659"/>
        <end position="686"/>
    </location>
</feature>
<dbReference type="KEGG" id="mhos:CXR34_15370"/>
<feature type="transmembrane region" description="Helical" evidence="2">
    <location>
        <begin position="56"/>
        <end position="75"/>
    </location>
</feature>
<dbReference type="Pfam" id="PF01841">
    <property type="entry name" value="Transglut_core"/>
    <property type="match status" value="1"/>
</dbReference>
<organism evidence="4 5">
    <name type="scientific">Microbacterium hominis</name>
    <dbReference type="NCBI Taxonomy" id="162426"/>
    <lineage>
        <taxon>Bacteria</taxon>
        <taxon>Bacillati</taxon>
        <taxon>Actinomycetota</taxon>
        <taxon>Actinomycetes</taxon>
        <taxon>Micrococcales</taxon>
        <taxon>Microbacteriaceae</taxon>
        <taxon>Microbacterium</taxon>
    </lineage>
</organism>
<dbReference type="InterPro" id="IPR002931">
    <property type="entry name" value="Transglutaminase-like"/>
</dbReference>
<dbReference type="Proteomes" id="UP000233276">
    <property type="component" value="Chromosome"/>
</dbReference>
<dbReference type="EMBL" id="CP025299">
    <property type="protein sequence ID" value="AUG30710.1"/>
    <property type="molecule type" value="Genomic_DNA"/>
</dbReference>
<feature type="transmembrane region" description="Helical" evidence="2">
    <location>
        <begin position="141"/>
        <end position="159"/>
    </location>
</feature>
<keyword evidence="2" id="KW-0472">Membrane</keyword>
<dbReference type="RefSeq" id="WP_101306893.1">
    <property type="nucleotide sequence ID" value="NZ_CP025299.1"/>
</dbReference>
<keyword evidence="2" id="KW-0812">Transmembrane</keyword>
<gene>
    <name evidence="4" type="ORF">CXR34_15370</name>
</gene>
<evidence type="ECO:0000313" key="4">
    <source>
        <dbReference type="EMBL" id="AUG30710.1"/>
    </source>
</evidence>
<accession>A0A2K9DAU0</accession>
<feature type="transmembrane region" description="Helical" evidence="2">
    <location>
        <begin position="233"/>
        <end position="254"/>
    </location>
</feature>
<evidence type="ECO:0000256" key="1">
    <source>
        <dbReference type="SAM" id="MobiDB-lite"/>
    </source>
</evidence>